<comment type="caution">
    <text evidence="9">The sequence shown here is derived from an EMBL/GenBank/DDBJ whole genome shotgun (WGS) entry which is preliminary data.</text>
</comment>
<dbReference type="GO" id="GO:0046872">
    <property type="term" value="F:metal ion binding"/>
    <property type="evidence" value="ECO:0007669"/>
    <property type="project" value="UniProtKB-KW"/>
</dbReference>
<evidence type="ECO:0000256" key="1">
    <source>
        <dbReference type="ARBA" id="ARBA00022485"/>
    </source>
</evidence>
<accession>A0A1F8F575</accession>
<evidence type="ECO:0000256" key="5">
    <source>
        <dbReference type="ARBA" id="ARBA00023004"/>
    </source>
</evidence>
<organism evidence="9 10">
    <name type="scientific">Candidatus Yanofskybacteria bacterium RIFCSPHIGHO2_01_FULL_45_42</name>
    <dbReference type="NCBI Taxonomy" id="1802671"/>
    <lineage>
        <taxon>Bacteria</taxon>
        <taxon>Candidatus Yanofskyibacteriota</taxon>
    </lineage>
</organism>
<dbReference type="GO" id="GO:0051539">
    <property type="term" value="F:4 iron, 4 sulfur cluster binding"/>
    <property type="evidence" value="ECO:0007669"/>
    <property type="project" value="UniProtKB-KW"/>
</dbReference>
<dbReference type="CDD" id="cd10030">
    <property type="entry name" value="UDG-F4_TTUDGA_SPO1dp_like"/>
    <property type="match status" value="1"/>
</dbReference>
<dbReference type="SUPFAM" id="SSF52141">
    <property type="entry name" value="Uracil-DNA glycosylase-like"/>
    <property type="match status" value="1"/>
</dbReference>
<sequence>MVKTHSLQHIQEALKKKFKGKKLVFGHGLIGSKIAFVGESPDEHEEREGKAFAGPSGQLLNQFLRKANIDPRKVYVTHILKYRPSPDRVPTLKEIKANVPFLKEEIKTIGPKVVVTLGTMALSGIGLKLPLGNVHGKVFHFGDYSLLPTYHPAHGQSDPQIGSIINLELAKIKELLAQKNEEA</sequence>
<evidence type="ECO:0000313" key="10">
    <source>
        <dbReference type="Proteomes" id="UP000178023"/>
    </source>
</evidence>
<dbReference type="AlphaFoldDB" id="A0A1F8F575"/>
<dbReference type="SMART" id="SM00987">
    <property type="entry name" value="UreE_C"/>
    <property type="match status" value="1"/>
</dbReference>
<keyword evidence="7" id="KW-0234">DNA repair</keyword>
<proteinExistence type="predicted"/>
<keyword evidence="2" id="KW-0479">Metal-binding</keyword>
<evidence type="ECO:0000256" key="6">
    <source>
        <dbReference type="ARBA" id="ARBA00023014"/>
    </source>
</evidence>
<keyword evidence="4" id="KW-0378">Hydrolase</keyword>
<dbReference type="InterPro" id="IPR051536">
    <property type="entry name" value="UDG_Type-4/5"/>
</dbReference>
<name>A0A1F8F575_9BACT</name>
<dbReference type="EMBL" id="MGJL01000007">
    <property type="protein sequence ID" value="OGN08304.1"/>
    <property type="molecule type" value="Genomic_DNA"/>
</dbReference>
<evidence type="ECO:0000256" key="7">
    <source>
        <dbReference type="ARBA" id="ARBA00023204"/>
    </source>
</evidence>
<evidence type="ECO:0000256" key="3">
    <source>
        <dbReference type="ARBA" id="ARBA00022763"/>
    </source>
</evidence>
<gene>
    <name evidence="9" type="ORF">A2750_00600</name>
</gene>
<dbReference type="InterPro" id="IPR036895">
    <property type="entry name" value="Uracil-DNA_glycosylase-like_sf"/>
</dbReference>
<keyword evidence="5" id="KW-0408">Iron</keyword>
<keyword evidence="1" id="KW-0004">4Fe-4S</keyword>
<dbReference type="Gene3D" id="3.40.470.10">
    <property type="entry name" value="Uracil-DNA glycosylase-like domain"/>
    <property type="match status" value="1"/>
</dbReference>
<evidence type="ECO:0000256" key="2">
    <source>
        <dbReference type="ARBA" id="ARBA00022723"/>
    </source>
</evidence>
<dbReference type="GO" id="GO:0006281">
    <property type="term" value="P:DNA repair"/>
    <property type="evidence" value="ECO:0007669"/>
    <property type="project" value="UniProtKB-KW"/>
</dbReference>
<reference evidence="9 10" key="1">
    <citation type="journal article" date="2016" name="Nat. Commun.">
        <title>Thousands of microbial genomes shed light on interconnected biogeochemical processes in an aquifer system.</title>
        <authorList>
            <person name="Anantharaman K."/>
            <person name="Brown C.T."/>
            <person name="Hug L.A."/>
            <person name="Sharon I."/>
            <person name="Castelle C.J."/>
            <person name="Probst A.J."/>
            <person name="Thomas B.C."/>
            <person name="Singh A."/>
            <person name="Wilkins M.J."/>
            <person name="Karaoz U."/>
            <person name="Brodie E.L."/>
            <person name="Williams K.H."/>
            <person name="Hubbard S.S."/>
            <person name="Banfield J.F."/>
        </authorList>
    </citation>
    <scope>NUCLEOTIDE SEQUENCE [LARGE SCALE GENOMIC DNA]</scope>
</reference>
<dbReference type="PANTHER" id="PTHR33693:SF1">
    <property type="entry name" value="TYPE-4 URACIL-DNA GLYCOSYLASE"/>
    <property type="match status" value="1"/>
</dbReference>
<evidence type="ECO:0000313" key="9">
    <source>
        <dbReference type="EMBL" id="OGN08304.1"/>
    </source>
</evidence>
<dbReference type="GO" id="GO:0097506">
    <property type="term" value="F:deaminated base DNA N-glycosylase activity"/>
    <property type="evidence" value="ECO:0007669"/>
    <property type="project" value="UniProtKB-ARBA"/>
</dbReference>
<protein>
    <recommendedName>
        <fullName evidence="8">Uracil-DNA glycosylase-like domain-containing protein</fullName>
    </recommendedName>
</protein>
<dbReference type="SMART" id="SM00986">
    <property type="entry name" value="UDG"/>
    <property type="match status" value="1"/>
</dbReference>
<dbReference type="Proteomes" id="UP000178023">
    <property type="component" value="Unassembled WGS sequence"/>
</dbReference>
<dbReference type="InterPro" id="IPR005122">
    <property type="entry name" value="Uracil-DNA_glycosylase-like"/>
</dbReference>
<keyword evidence="6" id="KW-0411">Iron-sulfur</keyword>
<feature type="domain" description="Uracil-DNA glycosylase-like" evidence="8">
    <location>
        <begin position="25"/>
        <end position="169"/>
    </location>
</feature>
<keyword evidence="3" id="KW-0227">DNA damage</keyword>
<dbReference type="Pfam" id="PF03167">
    <property type="entry name" value="UDG"/>
    <property type="match status" value="1"/>
</dbReference>
<evidence type="ECO:0000256" key="4">
    <source>
        <dbReference type="ARBA" id="ARBA00022801"/>
    </source>
</evidence>
<dbReference type="PANTHER" id="PTHR33693">
    <property type="entry name" value="TYPE-5 URACIL-DNA GLYCOSYLASE"/>
    <property type="match status" value="1"/>
</dbReference>
<evidence type="ECO:0000259" key="8">
    <source>
        <dbReference type="SMART" id="SM00986"/>
    </source>
</evidence>